<sequence length="168" mass="18835">MKTSGLLLAFVLFFTTTQAQELPHRMRVGLSLDLVGNTLGIGTQLHGSFRFSDDYRAFDDVHHYVNAGIGVGASFSSGVSIGATVPHYLTVGIGRGRAMWEFGLAGVRREHMIFDSYTDPQTGQRLRDRRTEWRYLLLPLVGYRYTAYSGFMFRINGPVPGIAFGWMF</sequence>
<reference evidence="2 3" key="1">
    <citation type="submission" date="2016-01" db="EMBL/GenBank/DDBJ databases">
        <authorList>
            <person name="Oliw E.H."/>
        </authorList>
    </citation>
    <scope>NUCLEOTIDE SEQUENCE [LARGE SCALE GENOMIC DNA]</scope>
    <source>
        <strain evidence="2 3">DY10</strain>
    </source>
</reference>
<dbReference type="STRING" id="1178516.AWR27_05830"/>
<organism evidence="2 3">
    <name type="scientific">Spirosoma montaniterrae</name>
    <dbReference type="NCBI Taxonomy" id="1178516"/>
    <lineage>
        <taxon>Bacteria</taxon>
        <taxon>Pseudomonadati</taxon>
        <taxon>Bacteroidota</taxon>
        <taxon>Cytophagia</taxon>
        <taxon>Cytophagales</taxon>
        <taxon>Cytophagaceae</taxon>
        <taxon>Spirosoma</taxon>
    </lineage>
</organism>
<keyword evidence="1" id="KW-0732">Signal</keyword>
<accession>A0A1P9WU19</accession>
<name>A0A1P9WU19_9BACT</name>
<dbReference type="AlphaFoldDB" id="A0A1P9WU19"/>
<proteinExistence type="predicted"/>
<dbReference type="OrthoDB" id="949030at2"/>
<feature type="signal peptide" evidence="1">
    <location>
        <begin position="1"/>
        <end position="19"/>
    </location>
</feature>
<evidence type="ECO:0000313" key="3">
    <source>
        <dbReference type="Proteomes" id="UP000187941"/>
    </source>
</evidence>
<feature type="chain" id="PRO_5013066278" description="Outer membrane protein beta-barrel domain-containing protein" evidence="1">
    <location>
        <begin position="20"/>
        <end position="168"/>
    </location>
</feature>
<evidence type="ECO:0000313" key="2">
    <source>
        <dbReference type="EMBL" id="AQG78886.1"/>
    </source>
</evidence>
<keyword evidence="3" id="KW-1185">Reference proteome</keyword>
<evidence type="ECO:0008006" key="4">
    <source>
        <dbReference type="Google" id="ProtNLM"/>
    </source>
</evidence>
<dbReference type="RefSeq" id="WP_077130329.1">
    <property type="nucleotide sequence ID" value="NZ_CP014263.1"/>
</dbReference>
<evidence type="ECO:0000256" key="1">
    <source>
        <dbReference type="SAM" id="SignalP"/>
    </source>
</evidence>
<gene>
    <name evidence="2" type="ORF">AWR27_05830</name>
</gene>
<protein>
    <recommendedName>
        <fullName evidence="4">Outer membrane protein beta-barrel domain-containing protein</fullName>
    </recommendedName>
</protein>
<dbReference type="EMBL" id="CP014263">
    <property type="protein sequence ID" value="AQG78886.1"/>
    <property type="molecule type" value="Genomic_DNA"/>
</dbReference>
<dbReference type="KEGG" id="smon:AWR27_05830"/>
<dbReference type="Proteomes" id="UP000187941">
    <property type="component" value="Chromosome"/>
</dbReference>